<keyword evidence="8" id="KW-0732">Signal</keyword>
<dbReference type="GO" id="GO:0006508">
    <property type="term" value="P:proteolysis"/>
    <property type="evidence" value="ECO:0007669"/>
    <property type="project" value="UniProtKB-KW"/>
</dbReference>
<feature type="compositionally biased region" description="Pro residues" evidence="7">
    <location>
        <begin position="444"/>
        <end position="455"/>
    </location>
</feature>
<feature type="region of interest" description="Disordered" evidence="7">
    <location>
        <begin position="413"/>
        <end position="469"/>
    </location>
</feature>
<feature type="chain" id="PRO_5040399231" description="Peptidase S8/S53 domain-containing protein" evidence="8">
    <location>
        <begin position="21"/>
        <end position="469"/>
    </location>
</feature>
<dbReference type="SUPFAM" id="SSF52743">
    <property type="entry name" value="Subtilisin-like"/>
    <property type="match status" value="1"/>
</dbReference>
<feature type="compositionally biased region" description="Low complexity" evidence="7">
    <location>
        <begin position="413"/>
        <end position="443"/>
    </location>
</feature>
<dbReference type="EMBL" id="CAJVRL010000099">
    <property type="protein sequence ID" value="CAG8960458.1"/>
    <property type="molecule type" value="Genomic_DNA"/>
</dbReference>
<dbReference type="PROSITE" id="PS51892">
    <property type="entry name" value="SUBTILASE"/>
    <property type="match status" value="1"/>
</dbReference>
<dbReference type="FunFam" id="3.40.50.200:FF:000007">
    <property type="entry name" value="Subtilisin-like serine protease"/>
    <property type="match status" value="1"/>
</dbReference>
<sequence length="469" mass="50565">MAPYLTKLAALAAAISFAFADHETYYNPKIRNPDASDQHYYTERWIVVYWRDNVTSQMADNHYQEVESNYAERSSMRRSFGLDDHRGFSLTTDVATINEIAQSNMVRYVERSSIKKTTAIVTQNNAPYGLARISRREPPTANTQYFYDETAGEGTTVYVMDTGVKIDHPEFENRASYGPNFIDGQPDTDENGHGTHVAGTVASRTWGVAKKARVISLKIFGKDGTGGGDGIIDALNYILDEARRLGPEKIVVNFSGGGAYNEAAETAWRKVHNASITVAVAAGNDGVDFATLGTNDGWPGQITDLITVASIDINNRRAQSSNYGTAVDIWAPGELITSLGIAPGNSTNVLSGTSMASPHIAGLAAYLISKEKLSGAENVANRIRQLATPNQVTDAGANTPNFIGFNGVNFDPTTTTTSTRTATSTSRATTTTTSRATSFTTVPTPSPYKPAPTPYKPKGKKPIGGHVRL</sequence>
<reference evidence="10" key="1">
    <citation type="submission" date="2021-07" db="EMBL/GenBank/DDBJ databases">
        <authorList>
            <person name="Durling M."/>
        </authorList>
    </citation>
    <scope>NUCLEOTIDE SEQUENCE</scope>
</reference>
<dbReference type="PANTHER" id="PTHR43806:SF11">
    <property type="entry name" value="CEREVISIN-RELATED"/>
    <property type="match status" value="1"/>
</dbReference>
<organism evidence="10 11">
    <name type="scientific">Hymenoscyphus fraxineus</name>
    <dbReference type="NCBI Taxonomy" id="746836"/>
    <lineage>
        <taxon>Eukaryota</taxon>
        <taxon>Fungi</taxon>
        <taxon>Dikarya</taxon>
        <taxon>Ascomycota</taxon>
        <taxon>Pezizomycotina</taxon>
        <taxon>Leotiomycetes</taxon>
        <taxon>Helotiales</taxon>
        <taxon>Helotiaceae</taxon>
        <taxon>Hymenoscyphus</taxon>
    </lineage>
</organism>
<dbReference type="PROSITE" id="PS00138">
    <property type="entry name" value="SUBTILASE_SER"/>
    <property type="match status" value="1"/>
</dbReference>
<dbReference type="InterPro" id="IPR034193">
    <property type="entry name" value="PCSK9_ProteinaseK-like"/>
</dbReference>
<accession>A0A9N9PYX3</accession>
<dbReference type="OrthoDB" id="206201at2759"/>
<evidence type="ECO:0000256" key="7">
    <source>
        <dbReference type="SAM" id="MobiDB-lite"/>
    </source>
</evidence>
<dbReference type="Pfam" id="PF00082">
    <property type="entry name" value="Peptidase_S8"/>
    <property type="match status" value="1"/>
</dbReference>
<dbReference type="InterPro" id="IPR022398">
    <property type="entry name" value="Peptidase_S8_His-AS"/>
</dbReference>
<feature type="signal peptide" evidence="8">
    <location>
        <begin position="1"/>
        <end position="20"/>
    </location>
</feature>
<dbReference type="PROSITE" id="PS00137">
    <property type="entry name" value="SUBTILASE_HIS"/>
    <property type="match status" value="1"/>
</dbReference>
<dbReference type="InterPro" id="IPR023827">
    <property type="entry name" value="Peptidase_S8_Asp-AS"/>
</dbReference>
<evidence type="ECO:0000256" key="2">
    <source>
        <dbReference type="ARBA" id="ARBA00022670"/>
    </source>
</evidence>
<gene>
    <name evidence="10" type="ORF">HYFRA_00008177</name>
</gene>
<comment type="caution">
    <text evidence="10">The sequence shown here is derived from an EMBL/GenBank/DDBJ whole genome shotgun (WGS) entry which is preliminary data.</text>
</comment>
<dbReference type="Proteomes" id="UP000696280">
    <property type="component" value="Unassembled WGS sequence"/>
</dbReference>
<evidence type="ECO:0000256" key="1">
    <source>
        <dbReference type="ARBA" id="ARBA00011073"/>
    </source>
</evidence>
<evidence type="ECO:0000256" key="6">
    <source>
        <dbReference type="RuleBase" id="RU003355"/>
    </source>
</evidence>
<dbReference type="PROSITE" id="PS00136">
    <property type="entry name" value="SUBTILASE_ASP"/>
    <property type="match status" value="1"/>
</dbReference>
<evidence type="ECO:0000313" key="10">
    <source>
        <dbReference type="EMBL" id="CAG8960458.1"/>
    </source>
</evidence>
<dbReference type="PRINTS" id="PR00723">
    <property type="entry name" value="SUBTILISIN"/>
</dbReference>
<feature type="active site" description="Charge relay system" evidence="5">
    <location>
        <position position="161"/>
    </location>
</feature>
<evidence type="ECO:0000256" key="3">
    <source>
        <dbReference type="ARBA" id="ARBA00022801"/>
    </source>
</evidence>
<dbReference type="InterPro" id="IPR015500">
    <property type="entry name" value="Peptidase_S8_subtilisin-rel"/>
</dbReference>
<dbReference type="Gene3D" id="3.40.50.200">
    <property type="entry name" value="Peptidase S8/S53 domain"/>
    <property type="match status" value="1"/>
</dbReference>
<dbReference type="GO" id="GO:0004252">
    <property type="term" value="F:serine-type endopeptidase activity"/>
    <property type="evidence" value="ECO:0007669"/>
    <property type="project" value="UniProtKB-UniRule"/>
</dbReference>
<proteinExistence type="inferred from homology"/>
<dbReference type="InterPro" id="IPR000209">
    <property type="entry name" value="Peptidase_S8/S53_dom"/>
</dbReference>
<keyword evidence="4 5" id="KW-0720">Serine protease</keyword>
<evidence type="ECO:0000256" key="5">
    <source>
        <dbReference type="PROSITE-ProRule" id="PRU01240"/>
    </source>
</evidence>
<evidence type="ECO:0000256" key="4">
    <source>
        <dbReference type="ARBA" id="ARBA00022825"/>
    </source>
</evidence>
<keyword evidence="2 5" id="KW-0645">Protease</keyword>
<feature type="active site" description="Charge relay system" evidence="5">
    <location>
        <position position="193"/>
    </location>
</feature>
<dbReference type="PANTHER" id="PTHR43806">
    <property type="entry name" value="PEPTIDASE S8"/>
    <property type="match status" value="1"/>
</dbReference>
<dbReference type="InterPro" id="IPR036852">
    <property type="entry name" value="Peptidase_S8/S53_dom_sf"/>
</dbReference>
<dbReference type="InterPro" id="IPR023828">
    <property type="entry name" value="Peptidase_S8_Ser-AS"/>
</dbReference>
<dbReference type="AlphaFoldDB" id="A0A9N9PYX3"/>
<feature type="compositionally biased region" description="Basic residues" evidence="7">
    <location>
        <begin position="457"/>
        <end position="469"/>
    </location>
</feature>
<comment type="similarity">
    <text evidence="1 5 6">Belongs to the peptidase S8 family.</text>
</comment>
<protein>
    <recommendedName>
        <fullName evidence="9">Peptidase S8/S53 domain-containing protein</fullName>
    </recommendedName>
</protein>
<name>A0A9N9PYX3_9HELO</name>
<keyword evidence="3 5" id="KW-0378">Hydrolase</keyword>
<evidence type="ECO:0000256" key="8">
    <source>
        <dbReference type="SAM" id="SignalP"/>
    </source>
</evidence>
<feature type="active site" description="Charge relay system" evidence="5">
    <location>
        <position position="354"/>
    </location>
</feature>
<evidence type="ECO:0000259" key="9">
    <source>
        <dbReference type="Pfam" id="PF00082"/>
    </source>
</evidence>
<keyword evidence="11" id="KW-1185">Reference proteome</keyword>
<dbReference type="InterPro" id="IPR050131">
    <property type="entry name" value="Peptidase_S8_subtilisin-like"/>
</dbReference>
<dbReference type="CDD" id="cd04077">
    <property type="entry name" value="Peptidases_S8_PCSK9_ProteinaseK_like"/>
    <property type="match status" value="1"/>
</dbReference>
<evidence type="ECO:0000313" key="11">
    <source>
        <dbReference type="Proteomes" id="UP000696280"/>
    </source>
</evidence>
<feature type="domain" description="Peptidase S8/S53" evidence="9">
    <location>
        <begin position="152"/>
        <end position="389"/>
    </location>
</feature>